<keyword evidence="3" id="KW-0255">Endonuclease</keyword>
<dbReference type="EMBL" id="AZIL01002705">
    <property type="protein sequence ID" value="EWM20980.1"/>
    <property type="molecule type" value="Genomic_DNA"/>
</dbReference>
<sequence>MHRLESCAYTIRTTAKRPGPQSLPPSTSAYRAASLSSLPPPPPSPPDALLERGGSRASVSTEEDLGSWTEESGGEEEEEGEETDWKVVRTPSYTDRVLTHSLPGQGGSLRLLHYDMCDAVELSDHRPVVATYTLQVDGQVRGFGREVPGEGGGEDGLAVFSFTVGRPRVEFFLPAVLLGEGEGGEMEGKEMHGKEGGRRPGGRTRLPSPHRVTFLFPLVPEDPVAEERLASALGDAFASGPFAGNPVWPFSSLFSTAAGRDRAGSEGSSGSGGAGVGDVPGRGGRRGRRMTASARRDVRWGKKGFPVRFETVASPRFSQHMLVKLADAKGRDLGEAVLPVSVAVAPEEEEEGHECPNGGRHLENLKAVRLPLTMGGTFQGWLRLELRVTLTPL</sequence>
<dbReference type="InterPro" id="IPR036691">
    <property type="entry name" value="Endo/exonu/phosph_ase_sf"/>
</dbReference>
<organism evidence="3 4">
    <name type="scientific">Nannochloropsis gaditana</name>
    <dbReference type="NCBI Taxonomy" id="72520"/>
    <lineage>
        <taxon>Eukaryota</taxon>
        <taxon>Sar</taxon>
        <taxon>Stramenopiles</taxon>
        <taxon>Ochrophyta</taxon>
        <taxon>Eustigmatophyceae</taxon>
        <taxon>Eustigmatales</taxon>
        <taxon>Monodopsidaceae</taxon>
        <taxon>Nannochloropsis</taxon>
    </lineage>
</organism>
<keyword evidence="3" id="KW-0540">Nuclease</keyword>
<feature type="region of interest" description="Disordered" evidence="1">
    <location>
        <begin position="259"/>
        <end position="295"/>
    </location>
</feature>
<evidence type="ECO:0000313" key="4">
    <source>
        <dbReference type="Proteomes" id="UP000019335"/>
    </source>
</evidence>
<dbReference type="GO" id="GO:0004527">
    <property type="term" value="F:exonuclease activity"/>
    <property type="evidence" value="ECO:0007669"/>
    <property type="project" value="UniProtKB-KW"/>
</dbReference>
<dbReference type="GO" id="GO:0016791">
    <property type="term" value="F:phosphatase activity"/>
    <property type="evidence" value="ECO:0007669"/>
    <property type="project" value="InterPro"/>
</dbReference>
<protein>
    <submittedName>
        <fullName evidence="3">Endonuclease/exonuclease/phosphatase</fullName>
    </submittedName>
</protein>
<keyword evidence="4" id="KW-1185">Reference proteome</keyword>
<feature type="compositionally biased region" description="Basic and acidic residues" evidence="1">
    <location>
        <begin position="186"/>
        <end position="198"/>
    </location>
</feature>
<dbReference type="Gene3D" id="3.60.10.10">
    <property type="entry name" value="Endonuclease/exonuclease/phosphatase"/>
    <property type="match status" value="1"/>
</dbReference>
<keyword evidence="3" id="KW-0378">Hydrolase</keyword>
<feature type="compositionally biased region" description="Acidic residues" evidence="1">
    <location>
        <begin position="72"/>
        <end position="82"/>
    </location>
</feature>
<evidence type="ECO:0000313" key="3">
    <source>
        <dbReference type="EMBL" id="EWM20980.1"/>
    </source>
</evidence>
<dbReference type="InterPro" id="IPR000300">
    <property type="entry name" value="IPPc"/>
</dbReference>
<name>W7T1Q3_9STRA</name>
<dbReference type="AlphaFoldDB" id="W7T1Q3"/>
<dbReference type="Proteomes" id="UP000019335">
    <property type="component" value="Unassembled WGS sequence"/>
</dbReference>
<dbReference type="SUPFAM" id="SSF56219">
    <property type="entry name" value="DNase I-like"/>
    <property type="match status" value="1"/>
</dbReference>
<dbReference type="GO" id="GO:0046856">
    <property type="term" value="P:phosphatidylinositol dephosphorylation"/>
    <property type="evidence" value="ECO:0007669"/>
    <property type="project" value="InterPro"/>
</dbReference>
<dbReference type="GO" id="GO:0004519">
    <property type="term" value="F:endonuclease activity"/>
    <property type="evidence" value="ECO:0007669"/>
    <property type="project" value="UniProtKB-KW"/>
</dbReference>
<reference evidence="3 4" key="1">
    <citation type="journal article" date="2014" name="Mol. Plant">
        <title>Chromosome Scale Genome Assembly and Transcriptome Profiling of Nannochloropsis gaditana in Nitrogen Depletion.</title>
        <authorList>
            <person name="Corteggiani Carpinelli E."/>
            <person name="Telatin A."/>
            <person name="Vitulo N."/>
            <person name="Forcato C."/>
            <person name="D'Angelo M."/>
            <person name="Schiavon R."/>
            <person name="Vezzi A."/>
            <person name="Giacometti G.M."/>
            <person name="Morosinotto T."/>
            <person name="Valle G."/>
        </authorList>
    </citation>
    <scope>NUCLEOTIDE SEQUENCE [LARGE SCALE GENOMIC DNA]</scope>
    <source>
        <strain evidence="3 4">B-31</strain>
    </source>
</reference>
<dbReference type="Pfam" id="PF22669">
    <property type="entry name" value="Exo_endo_phos2"/>
    <property type="match status" value="1"/>
</dbReference>
<feature type="region of interest" description="Disordered" evidence="1">
    <location>
        <begin position="183"/>
        <end position="207"/>
    </location>
</feature>
<gene>
    <name evidence="3" type="ORF">Naga_100539g1</name>
</gene>
<feature type="region of interest" description="Disordered" evidence="1">
    <location>
        <begin position="1"/>
        <end position="85"/>
    </location>
</feature>
<evidence type="ECO:0000259" key="2">
    <source>
        <dbReference type="Pfam" id="PF22669"/>
    </source>
</evidence>
<comment type="caution">
    <text evidence="3">The sequence shown here is derived from an EMBL/GenBank/DDBJ whole genome shotgun (WGS) entry which is preliminary data.</text>
</comment>
<evidence type="ECO:0000256" key="1">
    <source>
        <dbReference type="SAM" id="MobiDB-lite"/>
    </source>
</evidence>
<keyword evidence="3" id="KW-0269">Exonuclease</keyword>
<feature type="compositionally biased region" description="Gly residues" evidence="1">
    <location>
        <begin position="267"/>
        <end position="282"/>
    </location>
</feature>
<proteinExistence type="predicted"/>
<dbReference type="OrthoDB" id="2122879at2759"/>
<feature type="domain" description="Inositol polyphosphate-related phosphatase" evidence="2">
    <location>
        <begin position="88"/>
        <end position="130"/>
    </location>
</feature>
<accession>W7T1Q3</accession>